<accession>A0A2A6BHB7</accession>
<dbReference type="EnsemblMetazoa" id="PPA42851.1">
    <property type="protein sequence ID" value="PPA42851.1"/>
    <property type="gene ID" value="WBGene00281220"/>
</dbReference>
<name>A0A2A6BHB7_PRIPA</name>
<evidence type="ECO:0000313" key="1">
    <source>
        <dbReference type="EnsemblMetazoa" id="PPA42851.1"/>
    </source>
</evidence>
<dbReference type="Proteomes" id="UP000005239">
    <property type="component" value="Unassembled WGS sequence"/>
</dbReference>
<organism evidence="1 2">
    <name type="scientific">Pristionchus pacificus</name>
    <name type="common">Parasitic nematode worm</name>
    <dbReference type="NCBI Taxonomy" id="54126"/>
    <lineage>
        <taxon>Eukaryota</taxon>
        <taxon>Metazoa</taxon>
        <taxon>Ecdysozoa</taxon>
        <taxon>Nematoda</taxon>
        <taxon>Chromadorea</taxon>
        <taxon>Rhabditida</taxon>
        <taxon>Rhabditina</taxon>
        <taxon>Diplogasteromorpha</taxon>
        <taxon>Diplogasteroidea</taxon>
        <taxon>Neodiplogasteridae</taxon>
        <taxon>Pristionchus</taxon>
    </lineage>
</organism>
<protein>
    <submittedName>
        <fullName evidence="1">Uncharacterized protein</fullName>
    </submittedName>
</protein>
<gene>
    <name evidence="1" type="primary">WBGene00281220</name>
</gene>
<keyword evidence="2" id="KW-1185">Reference proteome</keyword>
<dbReference type="AlphaFoldDB" id="A0A2A6BHB7"/>
<accession>A0A8R1V042</accession>
<reference evidence="1" key="2">
    <citation type="submission" date="2022-06" db="UniProtKB">
        <authorList>
            <consortium name="EnsemblMetazoa"/>
        </authorList>
    </citation>
    <scope>IDENTIFICATION</scope>
    <source>
        <strain evidence="1">PS312</strain>
    </source>
</reference>
<sequence length="129" mass="14916">MSNPEKFLLELSSLVRSIYIHDRSAAEHSLFGIHRAYWVRVILDMFSRKLDKLWIDNNPYSNVSVNHVTALCEQLPLMRKRIWLEAGCTPYLSVNHPKMQRTMKGGGAAGEWRSMQPEQLEGNKRLFSA</sequence>
<proteinExistence type="predicted"/>
<reference evidence="2" key="1">
    <citation type="journal article" date="2008" name="Nat. Genet.">
        <title>The Pristionchus pacificus genome provides a unique perspective on nematode lifestyle and parasitism.</title>
        <authorList>
            <person name="Dieterich C."/>
            <person name="Clifton S.W."/>
            <person name="Schuster L.N."/>
            <person name="Chinwalla A."/>
            <person name="Delehaunty K."/>
            <person name="Dinkelacker I."/>
            <person name="Fulton L."/>
            <person name="Fulton R."/>
            <person name="Godfrey J."/>
            <person name="Minx P."/>
            <person name="Mitreva M."/>
            <person name="Roeseler W."/>
            <person name="Tian H."/>
            <person name="Witte H."/>
            <person name="Yang S.P."/>
            <person name="Wilson R.K."/>
            <person name="Sommer R.J."/>
        </authorList>
    </citation>
    <scope>NUCLEOTIDE SEQUENCE [LARGE SCALE GENOMIC DNA]</scope>
    <source>
        <strain evidence="2">PS312</strain>
    </source>
</reference>
<evidence type="ECO:0000313" key="2">
    <source>
        <dbReference type="Proteomes" id="UP000005239"/>
    </source>
</evidence>